<dbReference type="AlphaFoldDB" id="A0A4R6T829"/>
<organism evidence="2 3">
    <name type="scientific">Algoriphagus boseongensis</name>
    <dbReference type="NCBI Taxonomy" id="1442587"/>
    <lineage>
        <taxon>Bacteria</taxon>
        <taxon>Pseudomonadati</taxon>
        <taxon>Bacteroidota</taxon>
        <taxon>Cytophagia</taxon>
        <taxon>Cytophagales</taxon>
        <taxon>Cyclobacteriaceae</taxon>
        <taxon>Algoriphagus</taxon>
    </lineage>
</organism>
<dbReference type="PANTHER" id="PTHR22916:SF3">
    <property type="entry name" value="UDP-GLCNAC:BETAGAL BETA-1,3-N-ACETYLGLUCOSAMINYLTRANSFERASE-LIKE PROTEIN 1"/>
    <property type="match status" value="1"/>
</dbReference>
<reference evidence="2 3" key="1">
    <citation type="submission" date="2019-03" db="EMBL/GenBank/DDBJ databases">
        <title>Genomic Encyclopedia of Type Strains, Phase III (KMG-III): the genomes of soil and plant-associated and newly described type strains.</title>
        <authorList>
            <person name="Whitman W."/>
        </authorList>
    </citation>
    <scope>NUCLEOTIDE SEQUENCE [LARGE SCALE GENOMIC DNA]</scope>
    <source>
        <strain evidence="2 3">CECT 8446</strain>
    </source>
</reference>
<dbReference type="Pfam" id="PF00535">
    <property type="entry name" value="Glycos_transf_2"/>
    <property type="match status" value="1"/>
</dbReference>
<evidence type="ECO:0000259" key="1">
    <source>
        <dbReference type="Pfam" id="PF00535"/>
    </source>
</evidence>
<gene>
    <name evidence="2" type="ORF">DFQ04_1199</name>
</gene>
<keyword evidence="2" id="KW-0808">Transferase</keyword>
<feature type="domain" description="Glycosyltransferase 2-like" evidence="1">
    <location>
        <begin position="6"/>
        <end position="165"/>
    </location>
</feature>
<dbReference type="EMBL" id="SNYF01000005">
    <property type="protein sequence ID" value="TDQ19378.1"/>
    <property type="molecule type" value="Genomic_DNA"/>
</dbReference>
<dbReference type="OrthoDB" id="6307329at2"/>
<evidence type="ECO:0000313" key="3">
    <source>
        <dbReference type="Proteomes" id="UP000294535"/>
    </source>
</evidence>
<dbReference type="PANTHER" id="PTHR22916">
    <property type="entry name" value="GLYCOSYLTRANSFERASE"/>
    <property type="match status" value="1"/>
</dbReference>
<comment type="caution">
    <text evidence="2">The sequence shown here is derived from an EMBL/GenBank/DDBJ whole genome shotgun (WGS) entry which is preliminary data.</text>
</comment>
<sequence>MHPKVSVLMANYNNGRFIRNAIQSVLSQTYSNIELIIVDDCSTEKTEEIISDLLENNRNIYFHRNSKNSGYGATLKECVKHATGDYFAVLDPDDYISPEAVSILLDQIQSNENISLIYSTMYMCDQDLKVLGINENIGPIPEGLTYQMVKTEQRAHIMHFRIFPRKKYVQTEGFNPGFKKAIDKDIIYKLEEVGELKYIDKPLFYYRQHSGSISLFKNKWTARLWEIKAKELAYKRRKNTFIPSLSWNDIKEQYIEVYKQLCFEALNNKDYLKYSKLLFLLFQKSMSLNATMKFMYYSIKKVKYPALFQ</sequence>
<evidence type="ECO:0000313" key="2">
    <source>
        <dbReference type="EMBL" id="TDQ19378.1"/>
    </source>
</evidence>
<dbReference type="Gene3D" id="3.90.550.10">
    <property type="entry name" value="Spore Coat Polysaccharide Biosynthesis Protein SpsA, Chain A"/>
    <property type="match status" value="1"/>
</dbReference>
<keyword evidence="3" id="KW-1185">Reference proteome</keyword>
<protein>
    <submittedName>
        <fullName evidence="2">Glycosyltransferase involved in cell wall biosynthesis</fullName>
    </submittedName>
</protein>
<dbReference type="SUPFAM" id="SSF53448">
    <property type="entry name" value="Nucleotide-diphospho-sugar transferases"/>
    <property type="match status" value="1"/>
</dbReference>
<dbReference type="GO" id="GO:0016758">
    <property type="term" value="F:hexosyltransferase activity"/>
    <property type="evidence" value="ECO:0007669"/>
    <property type="project" value="UniProtKB-ARBA"/>
</dbReference>
<dbReference type="InterPro" id="IPR001173">
    <property type="entry name" value="Glyco_trans_2-like"/>
</dbReference>
<dbReference type="Proteomes" id="UP000294535">
    <property type="component" value="Unassembled WGS sequence"/>
</dbReference>
<accession>A0A4R6T829</accession>
<name>A0A4R6T829_9BACT</name>
<dbReference type="InterPro" id="IPR029044">
    <property type="entry name" value="Nucleotide-diphossugar_trans"/>
</dbReference>
<proteinExistence type="predicted"/>
<dbReference type="RefSeq" id="WP_133553629.1">
    <property type="nucleotide sequence ID" value="NZ_SNYF01000005.1"/>
</dbReference>